<evidence type="ECO:0000256" key="6">
    <source>
        <dbReference type="SAM" id="Phobius"/>
    </source>
</evidence>
<dbReference type="GO" id="GO:0046873">
    <property type="term" value="F:metal ion transmembrane transporter activity"/>
    <property type="evidence" value="ECO:0007669"/>
    <property type="project" value="InterPro"/>
</dbReference>
<keyword evidence="2 6" id="KW-0812">Transmembrane</keyword>
<dbReference type="OrthoDB" id="4137041at2759"/>
<evidence type="ECO:0000256" key="3">
    <source>
        <dbReference type="ARBA" id="ARBA00022989"/>
    </source>
</evidence>
<dbReference type="InterPro" id="IPR045863">
    <property type="entry name" value="CorA_TM1_TM2"/>
</dbReference>
<dbReference type="AlphaFoldDB" id="A0A0D1YFJ3"/>
<comment type="subcellular location">
    <subcellularLocation>
        <location evidence="1">Membrane</location>
        <topology evidence="1">Multi-pass membrane protein</topology>
    </subcellularLocation>
</comment>
<dbReference type="STRING" id="1016849.A0A0D1YFJ3"/>
<dbReference type="GO" id="GO:0016020">
    <property type="term" value="C:membrane"/>
    <property type="evidence" value="ECO:0007669"/>
    <property type="project" value="UniProtKB-SubCell"/>
</dbReference>
<organism evidence="7 8">
    <name type="scientific">Exophiala sideris</name>
    <dbReference type="NCBI Taxonomy" id="1016849"/>
    <lineage>
        <taxon>Eukaryota</taxon>
        <taxon>Fungi</taxon>
        <taxon>Dikarya</taxon>
        <taxon>Ascomycota</taxon>
        <taxon>Pezizomycotina</taxon>
        <taxon>Eurotiomycetes</taxon>
        <taxon>Chaetothyriomycetidae</taxon>
        <taxon>Chaetothyriales</taxon>
        <taxon>Herpotrichiellaceae</taxon>
        <taxon>Exophiala</taxon>
    </lineage>
</organism>
<dbReference type="Gene3D" id="1.20.58.340">
    <property type="entry name" value="Magnesium transport protein CorA, transmembrane region"/>
    <property type="match status" value="1"/>
</dbReference>
<evidence type="ECO:0000256" key="1">
    <source>
        <dbReference type="ARBA" id="ARBA00004141"/>
    </source>
</evidence>
<feature type="region of interest" description="Disordered" evidence="5">
    <location>
        <begin position="396"/>
        <end position="424"/>
    </location>
</feature>
<evidence type="ECO:0000256" key="2">
    <source>
        <dbReference type="ARBA" id="ARBA00022692"/>
    </source>
</evidence>
<evidence type="ECO:0000313" key="7">
    <source>
        <dbReference type="EMBL" id="KIV81667.1"/>
    </source>
</evidence>
<sequence length="557" mass="62819">MFIIIPQTPQNYALRIKQHAERTANLDIRSGVNYRGLAGFLNRPFAEDHRDATVDVTNPAEPPLVCVKSLVEGGRQTARSYHAVSDCATFEQDPPSLVNKAAHLVWLQGYPAPEWINAIGAQYRVDPEFFRRHLIFLQSKDNHDFAAMPSSAQRMLTLRLTTICHTQFALRQTAIEAARNEATNAVRQHQQRLRTGDSVVRKYSVFDNTIFTIDQELAIYVERKKQHNGWIAIVCSDLGKDLTQGPGGLSSPWLGEEPASPPACEPVIMHVPKLALKHPHQHRFVNVTSNGSPLMYQNASLLADTIDLQSGGDDIYLDVREALHDVFTLIAAAESQFLTMVQGLVDREIQLQSSGKQTEWTLSNLRYFKSSIDDHIVNLENTLDFLRHPDVPKWAPHTRSPRALSREGTPAGQAQHSRYRSPQGEAFAEYSRLSSLGDDYTRLLQRATKLSNRCVENTTILMNMAMLEESKKAIVQADGLTRLTLLAFFFLPLSLTTSFFGMNFRELGTGSMHMWVFFVVAVPFLLFSTLLCFWGAVLPNFRGRMQWAWKMFTSGAR</sequence>
<dbReference type="EMBL" id="KN846952">
    <property type="protein sequence ID" value="KIV81667.1"/>
    <property type="molecule type" value="Genomic_DNA"/>
</dbReference>
<gene>
    <name evidence="7" type="ORF">PV11_03836</name>
</gene>
<keyword evidence="3 6" id="KW-1133">Transmembrane helix</keyword>
<proteinExistence type="predicted"/>
<evidence type="ECO:0000256" key="5">
    <source>
        <dbReference type="SAM" id="MobiDB-lite"/>
    </source>
</evidence>
<feature type="transmembrane region" description="Helical" evidence="6">
    <location>
        <begin position="514"/>
        <end position="541"/>
    </location>
</feature>
<protein>
    <submittedName>
        <fullName evidence="7">Uncharacterized protein</fullName>
    </submittedName>
</protein>
<dbReference type="InterPro" id="IPR002523">
    <property type="entry name" value="MgTranspt_CorA/ZnTranspt_ZntB"/>
</dbReference>
<dbReference type="Proteomes" id="UP000053599">
    <property type="component" value="Unassembled WGS sequence"/>
</dbReference>
<evidence type="ECO:0000256" key="4">
    <source>
        <dbReference type="ARBA" id="ARBA00023136"/>
    </source>
</evidence>
<dbReference type="Pfam" id="PF01544">
    <property type="entry name" value="CorA"/>
    <property type="match status" value="1"/>
</dbReference>
<keyword evidence="4 6" id="KW-0472">Membrane</keyword>
<accession>A0A0D1YFJ3</accession>
<dbReference type="SUPFAM" id="SSF144083">
    <property type="entry name" value="Magnesium transport protein CorA, transmembrane region"/>
    <property type="match status" value="1"/>
</dbReference>
<evidence type="ECO:0000313" key="8">
    <source>
        <dbReference type="Proteomes" id="UP000053599"/>
    </source>
</evidence>
<feature type="transmembrane region" description="Helical" evidence="6">
    <location>
        <begin position="480"/>
        <end position="502"/>
    </location>
</feature>
<name>A0A0D1YFJ3_9EURO</name>
<reference evidence="7 8" key="1">
    <citation type="submission" date="2015-01" db="EMBL/GenBank/DDBJ databases">
        <title>The Genome Sequence of Exophiala sideris CBS121828.</title>
        <authorList>
            <consortium name="The Broad Institute Genomics Platform"/>
            <person name="Cuomo C."/>
            <person name="de Hoog S."/>
            <person name="Gorbushina A."/>
            <person name="Stielow B."/>
            <person name="Teixiera M."/>
            <person name="Abouelleil A."/>
            <person name="Chapman S.B."/>
            <person name="Priest M."/>
            <person name="Young S.K."/>
            <person name="Wortman J."/>
            <person name="Nusbaum C."/>
            <person name="Birren B."/>
        </authorList>
    </citation>
    <scope>NUCLEOTIDE SEQUENCE [LARGE SCALE GENOMIC DNA]</scope>
    <source>
        <strain evidence="7 8">CBS 121828</strain>
    </source>
</reference>
<dbReference type="HOGENOM" id="CLU_023638_0_0_1"/>